<accession>A0A0C6F509</accession>
<dbReference type="Proteomes" id="UP000045039">
    <property type="component" value="Unassembled WGS sequence"/>
</dbReference>
<dbReference type="PANTHER" id="PTHR11014:SF63">
    <property type="entry name" value="METALLOPEPTIDASE, PUTATIVE (AFU_ORTHOLOGUE AFUA_6G09600)-RELATED"/>
    <property type="match status" value="1"/>
</dbReference>
<dbReference type="EMBL" id="WXZT01000009">
    <property type="protein sequence ID" value="MZZ13166.1"/>
    <property type="molecule type" value="Genomic_DNA"/>
</dbReference>
<dbReference type="Proteomes" id="UP000253594">
    <property type="component" value="Unassembled WGS sequence"/>
</dbReference>
<name>A0A0C6F509_PSEAI</name>
<keyword evidence="1 6" id="KW-0378">Hydrolase</keyword>
<gene>
    <name evidence="4" type="primary">yxeP_1</name>
    <name evidence="6" type="ORF">DT376_20610</name>
    <name evidence="5" type="ORF">GUL26_12995</name>
    <name evidence="7" type="ORF">IPC1295_15920</name>
    <name evidence="4" type="ORF">PAERUG_P19_London_7_VIM_2_05_10_00322</name>
</gene>
<dbReference type="EMBL" id="CVVU01000011">
    <property type="protein sequence ID" value="CRN93643.1"/>
    <property type="molecule type" value="Genomic_DNA"/>
</dbReference>
<dbReference type="PIRSF" id="PIRSF005962">
    <property type="entry name" value="Pept_M20D_amidohydro"/>
    <property type="match status" value="1"/>
</dbReference>
<feature type="binding site" evidence="2">
    <location>
        <position position="166"/>
    </location>
    <ligand>
        <name>Mn(2+)</name>
        <dbReference type="ChEBI" id="CHEBI:29035"/>
        <label>2</label>
    </ligand>
</feature>
<dbReference type="EMBL" id="NSNE01000008">
    <property type="protein sequence ID" value="RPM15295.1"/>
    <property type="molecule type" value="Genomic_DNA"/>
</dbReference>
<dbReference type="Gene3D" id="3.30.70.360">
    <property type="match status" value="1"/>
</dbReference>
<feature type="binding site" evidence="2">
    <location>
        <position position="362"/>
    </location>
    <ligand>
        <name>Mn(2+)</name>
        <dbReference type="ChEBI" id="CHEBI:29035"/>
        <label>2</label>
    </ligand>
</feature>
<dbReference type="Proteomes" id="UP000644192">
    <property type="component" value="Unassembled WGS sequence"/>
</dbReference>
<evidence type="ECO:0000313" key="5">
    <source>
        <dbReference type="EMBL" id="MZZ13166.1"/>
    </source>
</evidence>
<dbReference type="SMR" id="A0A0C6F509"/>
<dbReference type="OMA" id="LMMVAQP"/>
<feature type="domain" description="Peptidase M20 dimerisation" evidence="3">
    <location>
        <begin position="192"/>
        <end position="285"/>
    </location>
</feature>
<feature type="binding site" evidence="2">
    <location>
        <position position="105"/>
    </location>
    <ligand>
        <name>Mn(2+)</name>
        <dbReference type="ChEBI" id="CHEBI:29035"/>
        <label>2</label>
    </ligand>
</feature>
<evidence type="ECO:0000313" key="4">
    <source>
        <dbReference type="EMBL" id="CRN93643.1"/>
    </source>
</evidence>
<keyword evidence="2" id="KW-0479">Metal-binding</keyword>
<dbReference type="EMBL" id="QORE01000747">
    <property type="protein sequence ID" value="RCI73013.1"/>
    <property type="molecule type" value="Genomic_DNA"/>
</dbReference>
<protein>
    <submittedName>
        <fullName evidence="6">Amidohydrolase</fullName>
    </submittedName>
    <submittedName>
        <fullName evidence="4">Hydrolase YxeP</fullName>
        <ecNumber evidence="4">3.-.-.-</ecNumber>
    </submittedName>
</protein>
<comment type="cofactor">
    <cofactor evidence="2">
        <name>Mn(2+)</name>
        <dbReference type="ChEBI" id="CHEBI:29035"/>
    </cofactor>
    <text evidence="2">The Mn(2+) ion enhances activity.</text>
</comment>
<dbReference type="CDD" id="cd05666">
    <property type="entry name" value="M20_Acy1-like"/>
    <property type="match status" value="1"/>
</dbReference>
<feature type="binding site" evidence="2">
    <location>
        <position position="140"/>
    </location>
    <ligand>
        <name>Mn(2+)</name>
        <dbReference type="ChEBI" id="CHEBI:29035"/>
        <label>2</label>
    </ligand>
</feature>
<reference evidence="8" key="1">
    <citation type="submission" date="2015-06" db="EMBL/GenBank/DDBJ databases">
        <authorList>
            <person name="Radhakrishnan Rajesh"/>
            <person name="Underwood Anthony"/>
            <person name="Al-Shahib Ali"/>
        </authorList>
    </citation>
    <scope>NUCLEOTIDE SEQUENCE [LARGE SCALE GENOMIC DNA]</scope>
    <source>
        <strain evidence="8">P19_London_7_VIM_2_05_10</strain>
    </source>
</reference>
<dbReference type="EC" id="3.-.-.-" evidence="4"/>
<dbReference type="AlphaFoldDB" id="A0A0C6F509"/>
<dbReference type="RefSeq" id="WP_003101134.1">
    <property type="nucleotide sequence ID" value="NZ_AP014651.1"/>
</dbReference>
<dbReference type="Pfam" id="PF07687">
    <property type="entry name" value="M20_dimer"/>
    <property type="match status" value="1"/>
</dbReference>
<dbReference type="SUPFAM" id="SSF53187">
    <property type="entry name" value="Zn-dependent exopeptidases"/>
    <property type="match status" value="1"/>
</dbReference>
<comment type="caution">
    <text evidence="6">The sequence shown here is derived from an EMBL/GenBank/DDBJ whole genome shotgun (WGS) entry which is preliminary data.</text>
</comment>
<dbReference type="NCBIfam" id="TIGR01891">
    <property type="entry name" value="amidohydrolases"/>
    <property type="match status" value="1"/>
</dbReference>
<dbReference type="SUPFAM" id="SSF55031">
    <property type="entry name" value="Bacterial exopeptidase dimerisation domain"/>
    <property type="match status" value="1"/>
</dbReference>
<dbReference type="InterPro" id="IPR011650">
    <property type="entry name" value="Peptidase_M20_dimer"/>
</dbReference>
<dbReference type="Pfam" id="PF01546">
    <property type="entry name" value="Peptidase_M20"/>
    <property type="match status" value="1"/>
</dbReference>
<evidence type="ECO:0000256" key="2">
    <source>
        <dbReference type="PIRSR" id="PIRSR005962-1"/>
    </source>
</evidence>
<organism evidence="6 9">
    <name type="scientific">Pseudomonas aeruginosa</name>
    <dbReference type="NCBI Taxonomy" id="287"/>
    <lineage>
        <taxon>Bacteria</taxon>
        <taxon>Pseudomonadati</taxon>
        <taxon>Pseudomonadota</taxon>
        <taxon>Gammaproteobacteria</taxon>
        <taxon>Pseudomonadales</taxon>
        <taxon>Pseudomonadaceae</taxon>
        <taxon>Pseudomonas</taxon>
    </lineage>
</organism>
<keyword evidence="2" id="KW-0464">Manganese</keyword>
<dbReference type="InterPro" id="IPR036264">
    <property type="entry name" value="Bact_exopeptidase_dim_dom"/>
</dbReference>
<dbReference type="PANTHER" id="PTHR11014">
    <property type="entry name" value="PEPTIDASE M20 FAMILY MEMBER"/>
    <property type="match status" value="1"/>
</dbReference>
<reference evidence="7 10" key="5">
    <citation type="submission" date="2019-01" db="EMBL/GenBank/DDBJ databases">
        <title>The Pseudomonas aeruginosa pan-genome provides new insights on its population structure, horizontal gene transfer and pathogenicity.</title>
        <authorList>
            <person name="Freschi L."/>
            <person name="Vincent A.T."/>
            <person name="Jeukens J."/>
            <person name="Emond-Rheault J.-G."/>
            <person name="Kukavica-Ibrulj I."/>
            <person name="Dupont M.-J."/>
            <person name="Charette S.J."/>
            <person name="Boyle B."/>
            <person name="Levesque R.C."/>
        </authorList>
    </citation>
    <scope>NUCLEOTIDE SEQUENCE [LARGE SCALE GENOMIC DNA]</scope>
    <source>
        <strain evidence="7 10">PA-W36</strain>
    </source>
</reference>
<reference evidence="5" key="6">
    <citation type="submission" date="2020-01" db="EMBL/GenBank/DDBJ databases">
        <title>Bacteria Cultured from War Wounds Associated with the Conflict in Eastern Ukraine.</title>
        <authorList>
            <person name="Snesrud E."/>
            <person name="Galac M.R."/>
            <person name="Mc Gann P."/>
            <person name="Valentine K."/>
            <person name="Viacheslav K."/>
        </authorList>
    </citation>
    <scope>NUCLEOTIDE SEQUENCE</scope>
    <source>
        <strain evidence="5">VNMU148</strain>
    </source>
</reference>
<dbReference type="InterPro" id="IPR017439">
    <property type="entry name" value="Amidohydrolase"/>
</dbReference>
<evidence type="ECO:0000259" key="3">
    <source>
        <dbReference type="Pfam" id="PF07687"/>
    </source>
</evidence>
<sequence length="406" mass="43364">MARHRHIVAWLEEVADDLRSLRQDIHAHPELGFEERRTAALVAECLRGWGYEVHEGIGRTGVVGVLRQGDGTRRLGLRADMDALPIVEATGLGYSSCHGGRMHACGHDGHTAMLLGAARYLAATRRFDGTLVLIFQPAEEGQGGAEAMLADGLLERFPCDALFGMHNMPGLEAGHLGFRAGPMMASQDLLSVTLEGVGGHGSMPHLSVDPLLAASSAVMALQSVVARNVDPQKAAVVTVGALQAGEAANVIPQRAVLRLSLRALDGQVREQVLQRVRQIIELQAASYGCQASIEHYPAYPVLVNSVEETEFARQVGVELAGAEQVDGDTPKLMGSEDFAWMLQRCPGSYLFIGNGRGRPMVHNPAYDFNDDILVRGAAYWGALAETWLAAPAASGLRLTAANNGAA</sequence>
<evidence type="ECO:0000313" key="8">
    <source>
        <dbReference type="Proteomes" id="UP000045039"/>
    </source>
</evidence>
<feature type="binding site" evidence="2">
    <location>
        <position position="107"/>
    </location>
    <ligand>
        <name>Mn(2+)</name>
        <dbReference type="ChEBI" id="CHEBI:29035"/>
        <label>2</label>
    </ligand>
</feature>
<dbReference type="Proteomes" id="UP000284767">
    <property type="component" value="Unassembled WGS sequence"/>
</dbReference>
<evidence type="ECO:0000256" key="1">
    <source>
        <dbReference type="ARBA" id="ARBA00022801"/>
    </source>
</evidence>
<dbReference type="Gene3D" id="3.40.630.10">
    <property type="entry name" value="Zn peptidases"/>
    <property type="match status" value="1"/>
</dbReference>
<dbReference type="InterPro" id="IPR002933">
    <property type="entry name" value="Peptidase_M20"/>
</dbReference>
<dbReference type="FunFam" id="3.30.70.360:FF:000001">
    <property type="entry name" value="N-acetyldiaminopimelate deacetylase"/>
    <property type="match status" value="1"/>
</dbReference>
<dbReference type="GO" id="GO:0050118">
    <property type="term" value="F:N-acetyldiaminopimelate deacetylase activity"/>
    <property type="evidence" value="ECO:0007669"/>
    <property type="project" value="UniProtKB-ARBA"/>
</dbReference>
<evidence type="ECO:0000313" key="9">
    <source>
        <dbReference type="Proteomes" id="UP000253594"/>
    </source>
</evidence>
<dbReference type="GO" id="GO:0019877">
    <property type="term" value="P:diaminopimelate biosynthetic process"/>
    <property type="evidence" value="ECO:0007669"/>
    <property type="project" value="UniProtKB-ARBA"/>
</dbReference>
<proteinExistence type="predicted"/>
<reference evidence="4" key="2">
    <citation type="submission" date="2015-06" db="EMBL/GenBank/DDBJ databases">
        <authorList>
            <person name="Radhakrishnan R."/>
            <person name="Underwood A."/>
            <person name="Al-Shahib A."/>
        </authorList>
    </citation>
    <scope>NUCLEOTIDE SEQUENCE</scope>
    <source>
        <strain evidence="4">P19_London_7_VIM_2_05_10</strain>
    </source>
</reference>
<evidence type="ECO:0000313" key="7">
    <source>
        <dbReference type="EMBL" id="RPM15295.1"/>
    </source>
</evidence>
<evidence type="ECO:0000313" key="6">
    <source>
        <dbReference type="EMBL" id="RCI73013.1"/>
    </source>
</evidence>
<reference evidence="7 10" key="3">
    <citation type="submission" date="2017-08" db="EMBL/GenBank/DDBJ databases">
        <authorList>
            <person name="Feschi L."/>
            <person name="Jeukens J."/>
            <person name="Emond-Rheault J.-G."/>
            <person name="Kukavica-Ibrulj I."/>
            <person name="Boyle B."/>
            <person name="Levesque R.C."/>
        </authorList>
    </citation>
    <scope>NUCLEOTIDE SEQUENCE [LARGE SCALE GENOMIC DNA]</scope>
    <source>
        <strain evidence="7 10">PA-W36</strain>
    </source>
</reference>
<dbReference type="GO" id="GO:0046872">
    <property type="term" value="F:metal ion binding"/>
    <property type="evidence" value="ECO:0007669"/>
    <property type="project" value="UniProtKB-KW"/>
</dbReference>
<reference evidence="6 9" key="4">
    <citation type="submission" date="2018-07" db="EMBL/GenBank/DDBJ databases">
        <title>Mechanisms of high-level aminoglycoside resistance among Gram-negative pathogens in Brazil.</title>
        <authorList>
            <person name="Ballaben A.S."/>
            <person name="Darini A.L.C."/>
            <person name="Doi Y."/>
        </authorList>
    </citation>
    <scope>NUCLEOTIDE SEQUENCE [LARGE SCALE GENOMIC DNA]</scope>
    <source>
        <strain evidence="6 9">B2-305</strain>
    </source>
</reference>
<evidence type="ECO:0000313" key="10">
    <source>
        <dbReference type="Proteomes" id="UP000284767"/>
    </source>
</evidence>